<keyword evidence="1" id="KW-0175">Coiled coil</keyword>
<evidence type="ECO:0000313" key="3">
    <source>
        <dbReference type="Proteomes" id="UP001222800"/>
    </source>
</evidence>
<accession>A0ABY8E9Z2</accession>
<dbReference type="RefSeq" id="WP_277731695.1">
    <property type="nucleotide sequence ID" value="NZ_CP120733.1"/>
</dbReference>
<evidence type="ECO:0000256" key="1">
    <source>
        <dbReference type="SAM" id="Coils"/>
    </source>
</evidence>
<dbReference type="EMBL" id="CP120733">
    <property type="protein sequence ID" value="WFD09752.1"/>
    <property type="molecule type" value="Genomic_DNA"/>
</dbReference>
<evidence type="ECO:0000313" key="2">
    <source>
        <dbReference type="EMBL" id="WFD09752.1"/>
    </source>
</evidence>
<name>A0ABY8E9Z2_9FIRM</name>
<proteinExistence type="predicted"/>
<gene>
    <name evidence="2" type="ORF">P4S50_15345</name>
</gene>
<keyword evidence="3" id="KW-1185">Reference proteome</keyword>
<protein>
    <recommendedName>
        <fullName evidence="4">Phage protein</fullName>
    </recommendedName>
</protein>
<evidence type="ECO:0008006" key="4">
    <source>
        <dbReference type="Google" id="ProtNLM"/>
    </source>
</evidence>
<sequence>MKIDKELYKKVEWTLYNYKALNESIGDIQLEIEELKIDTDGVRGISYDTERISPTYNITSITEDAAIRKIETIEKLEKQIAKNKITIQKIDRALKSLDEVERKIVEGKYIERLQWWQIEELVKYSGRWCREKRDRSIGKISAKLFANHLNEETDLIKLA</sequence>
<organism evidence="2 3">
    <name type="scientific">Tepidibacter hydrothermalis</name>
    <dbReference type="NCBI Taxonomy" id="3036126"/>
    <lineage>
        <taxon>Bacteria</taxon>
        <taxon>Bacillati</taxon>
        <taxon>Bacillota</taxon>
        <taxon>Clostridia</taxon>
        <taxon>Peptostreptococcales</taxon>
        <taxon>Peptostreptococcaceae</taxon>
        <taxon>Tepidibacter</taxon>
    </lineage>
</organism>
<feature type="coiled-coil region" evidence="1">
    <location>
        <begin position="73"/>
        <end position="103"/>
    </location>
</feature>
<reference evidence="2 3" key="1">
    <citation type="submission" date="2023-03" db="EMBL/GenBank/DDBJ databases">
        <title>Complete genome sequence of Tepidibacter sp. SWIR-1, isolated from a deep-sea hydrothermal vent.</title>
        <authorList>
            <person name="Li X."/>
        </authorList>
    </citation>
    <scope>NUCLEOTIDE SEQUENCE [LARGE SCALE GENOMIC DNA]</scope>
    <source>
        <strain evidence="2 3">SWIR-1</strain>
    </source>
</reference>
<dbReference type="Proteomes" id="UP001222800">
    <property type="component" value="Chromosome"/>
</dbReference>